<evidence type="ECO:0000313" key="3">
    <source>
        <dbReference type="Proteomes" id="UP001381693"/>
    </source>
</evidence>
<sequence>MMGSTGTPPPQPMLQYGGAAPPQGPPGTVTPHPPVFAKPYIGPGVHTIVSGHIPDQSSSGKDDKRIITVTQNVGGVPATQLLTRPYSIMQSDMRIFGGTNGLPNTSGLSGANLTSGSASSHIRAAPLILTGTRPRHPTAFTPTPLAPLSLARPPKVRRQRSRTSYIRNTEVMTPQLSVEGQETNE</sequence>
<feature type="region of interest" description="Disordered" evidence="1">
    <location>
        <begin position="1"/>
        <end position="29"/>
    </location>
</feature>
<name>A0AAN8X2B5_HALRR</name>
<organism evidence="2 3">
    <name type="scientific">Halocaridina rubra</name>
    <name type="common">Hawaiian red shrimp</name>
    <dbReference type="NCBI Taxonomy" id="373956"/>
    <lineage>
        <taxon>Eukaryota</taxon>
        <taxon>Metazoa</taxon>
        <taxon>Ecdysozoa</taxon>
        <taxon>Arthropoda</taxon>
        <taxon>Crustacea</taxon>
        <taxon>Multicrustacea</taxon>
        <taxon>Malacostraca</taxon>
        <taxon>Eumalacostraca</taxon>
        <taxon>Eucarida</taxon>
        <taxon>Decapoda</taxon>
        <taxon>Pleocyemata</taxon>
        <taxon>Caridea</taxon>
        <taxon>Atyoidea</taxon>
        <taxon>Atyidae</taxon>
        <taxon>Halocaridina</taxon>
    </lineage>
</organism>
<evidence type="ECO:0000313" key="2">
    <source>
        <dbReference type="EMBL" id="KAK7072948.1"/>
    </source>
</evidence>
<feature type="compositionally biased region" description="Low complexity" evidence="1">
    <location>
        <begin position="17"/>
        <end position="29"/>
    </location>
</feature>
<protein>
    <submittedName>
        <fullName evidence="2">Uncharacterized protein</fullName>
    </submittedName>
</protein>
<dbReference type="EMBL" id="JAXCGZ010013292">
    <property type="protein sequence ID" value="KAK7072948.1"/>
    <property type="molecule type" value="Genomic_DNA"/>
</dbReference>
<evidence type="ECO:0000256" key="1">
    <source>
        <dbReference type="SAM" id="MobiDB-lite"/>
    </source>
</evidence>
<feature type="compositionally biased region" description="Low complexity" evidence="1">
    <location>
        <begin position="137"/>
        <end position="153"/>
    </location>
</feature>
<proteinExistence type="predicted"/>
<dbReference type="Proteomes" id="UP001381693">
    <property type="component" value="Unassembled WGS sequence"/>
</dbReference>
<reference evidence="2 3" key="1">
    <citation type="submission" date="2023-11" db="EMBL/GenBank/DDBJ databases">
        <title>Halocaridina rubra genome assembly.</title>
        <authorList>
            <person name="Smith C."/>
        </authorList>
    </citation>
    <scope>NUCLEOTIDE SEQUENCE [LARGE SCALE GENOMIC DNA]</scope>
    <source>
        <strain evidence="2">EP-1</strain>
        <tissue evidence="2">Whole</tissue>
    </source>
</reference>
<dbReference type="AlphaFoldDB" id="A0AAN8X2B5"/>
<keyword evidence="3" id="KW-1185">Reference proteome</keyword>
<accession>A0AAN8X2B5</accession>
<feature type="region of interest" description="Disordered" evidence="1">
    <location>
        <begin position="132"/>
        <end position="161"/>
    </location>
</feature>
<comment type="caution">
    <text evidence="2">The sequence shown here is derived from an EMBL/GenBank/DDBJ whole genome shotgun (WGS) entry which is preliminary data.</text>
</comment>
<gene>
    <name evidence="2" type="ORF">SK128_006995</name>
</gene>